<dbReference type="InterPro" id="IPR005094">
    <property type="entry name" value="Endonuclease_MobA/VirD2"/>
</dbReference>
<protein>
    <recommendedName>
        <fullName evidence="2">MobA/VirD2-like nuclease domain-containing protein</fullName>
    </recommendedName>
</protein>
<gene>
    <name evidence="3" type="ORF">SAMN05660429_02470</name>
</gene>
<accession>A0A1I0GLG8</accession>
<feature type="compositionally biased region" description="Gly residues" evidence="1">
    <location>
        <begin position="325"/>
        <end position="334"/>
    </location>
</feature>
<dbReference type="STRING" id="349064.SAMN05660429_02470"/>
<feature type="region of interest" description="Disordered" evidence="1">
    <location>
        <begin position="161"/>
        <end position="190"/>
    </location>
</feature>
<dbReference type="Pfam" id="PF03432">
    <property type="entry name" value="Relaxase"/>
    <property type="match status" value="1"/>
</dbReference>
<evidence type="ECO:0000313" key="4">
    <source>
        <dbReference type="Proteomes" id="UP000199308"/>
    </source>
</evidence>
<dbReference type="RefSeq" id="WP_093330945.1">
    <property type="nucleotide sequence ID" value="NZ_AP027363.1"/>
</dbReference>
<evidence type="ECO:0000259" key="2">
    <source>
        <dbReference type="Pfam" id="PF03432"/>
    </source>
</evidence>
<organism evidence="3 4">
    <name type="scientific">Thalassotalea agarivorans</name>
    <name type="common">Thalassomonas agarivorans</name>
    <dbReference type="NCBI Taxonomy" id="349064"/>
    <lineage>
        <taxon>Bacteria</taxon>
        <taxon>Pseudomonadati</taxon>
        <taxon>Pseudomonadota</taxon>
        <taxon>Gammaproteobacteria</taxon>
        <taxon>Alteromonadales</taxon>
        <taxon>Colwelliaceae</taxon>
        <taxon>Thalassotalea</taxon>
    </lineage>
</organism>
<feature type="domain" description="MobA/VirD2-like nuclease" evidence="2">
    <location>
        <begin position="19"/>
        <end position="140"/>
    </location>
</feature>
<name>A0A1I0GLG8_THASX</name>
<proteinExistence type="predicted"/>
<feature type="compositionally biased region" description="Basic and acidic residues" evidence="1">
    <location>
        <begin position="258"/>
        <end position="315"/>
    </location>
</feature>
<dbReference type="Gene3D" id="3.30.930.30">
    <property type="match status" value="1"/>
</dbReference>
<dbReference type="AlphaFoldDB" id="A0A1I0GLG8"/>
<dbReference type="Proteomes" id="UP000199308">
    <property type="component" value="Unassembled WGS sequence"/>
</dbReference>
<reference evidence="3 4" key="1">
    <citation type="submission" date="2016-10" db="EMBL/GenBank/DDBJ databases">
        <authorList>
            <person name="de Groot N.N."/>
        </authorList>
    </citation>
    <scope>NUCLEOTIDE SEQUENCE [LARGE SCALE GENOMIC DNA]</scope>
    <source>
        <strain evidence="3 4">DSM 19706</strain>
    </source>
</reference>
<sequence>MIIKSMSRKQPSFEQLYDYIVRDKDNDVKFNFTHNCFGVNREQILDEFMDNSSLLRRRKGGNYLYHEVLSVTRSKQLSEAQQKEILRDLAQQYLKSRANGCLAFGGMHDEKDNQLHYHFIISANQIGESKRYRLSKNEFDDAKVNAELYALERYPELEQEKLISNKDKKGKNSNKEAELKRRTKKPSQKDIMRDKLAEIFKESTSQTDYIKRLREANIESYIRGNAMGFINKDNGRRHRITTLGLSEEFDEMQYVFTHESEQKAKQKAEQKTEKDKKQKQEQSKSDHQSSNKEKKSQEKSKRQQTAEKRKAEFKSRTANRKNTDGGSGGRGRKK</sequence>
<feature type="region of interest" description="Disordered" evidence="1">
    <location>
        <begin position="258"/>
        <end position="334"/>
    </location>
</feature>
<keyword evidence="4" id="KW-1185">Reference proteome</keyword>
<evidence type="ECO:0000313" key="3">
    <source>
        <dbReference type="EMBL" id="SET71228.1"/>
    </source>
</evidence>
<dbReference type="OrthoDB" id="7833483at2"/>
<dbReference type="EMBL" id="FOHK01000012">
    <property type="protein sequence ID" value="SET71228.1"/>
    <property type="molecule type" value="Genomic_DNA"/>
</dbReference>
<evidence type="ECO:0000256" key="1">
    <source>
        <dbReference type="SAM" id="MobiDB-lite"/>
    </source>
</evidence>